<feature type="compositionally biased region" description="Low complexity" evidence="1">
    <location>
        <begin position="433"/>
        <end position="461"/>
    </location>
</feature>
<proteinExistence type="predicted"/>
<evidence type="ECO:0000256" key="2">
    <source>
        <dbReference type="SAM" id="Phobius"/>
    </source>
</evidence>
<feature type="region of interest" description="Disordered" evidence="1">
    <location>
        <begin position="121"/>
        <end position="156"/>
    </location>
</feature>
<keyword evidence="2" id="KW-0472">Membrane</keyword>
<feature type="compositionally biased region" description="Basic and acidic residues" evidence="1">
    <location>
        <begin position="468"/>
        <end position="483"/>
    </location>
</feature>
<dbReference type="EMBL" id="LVYI01000006">
    <property type="protein sequence ID" value="OAP58753.1"/>
    <property type="molecule type" value="Genomic_DNA"/>
</dbReference>
<evidence type="ECO:0000256" key="1">
    <source>
        <dbReference type="SAM" id="MobiDB-lite"/>
    </source>
</evidence>
<feature type="region of interest" description="Disordered" evidence="1">
    <location>
        <begin position="1"/>
        <end position="105"/>
    </location>
</feature>
<dbReference type="RefSeq" id="XP_018692120.1">
    <property type="nucleotide sequence ID" value="XM_018839352.1"/>
</dbReference>
<feature type="region of interest" description="Disordered" evidence="1">
    <location>
        <begin position="430"/>
        <end position="517"/>
    </location>
</feature>
<keyword evidence="2" id="KW-0812">Transmembrane</keyword>
<feature type="transmembrane region" description="Helical" evidence="2">
    <location>
        <begin position="263"/>
        <end position="284"/>
    </location>
</feature>
<dbReference type="Proteomes" id="UP000078343">
    <property type="component" value="Unassembled WGS sequence"/>
</dbReference>
<accession>A0A178ZHT6</accession>
<feature type="compositionally biased region" description="Low complexity" evidence="1">
    <location>
        <begin position="124"/>
        <end position="156"/>
    </location>
</feature>
<evidence type="ECO:0008006" key="5">
    <source>
        <dbReference type="Google" id="ProtNLM"/>
    </source>
</evidence>
<evidence type="ECO:0000313" key="3">
    <source>
        <dbReference type="EMBL" id="OAP58753.1"/>
    </source>
</evidence>
<keyword evidence="2" id="KW-1133">Transmembrane helix</keyword>
<feature type="compositionally biased region" description="Pro residues" evidence="1">
    <location>
        <begin position="358"/>
        <end position="371"/>
    </location>
</feature>
<dbReference type="CDD" id="cd12087">
    <property type="entry name" value="TM_EGFR-like"/>
    <property type="match status" value="1"/>
</dbReference>
<feature type="region of interest" description="Disordered" evidence="1">
    <location>
        <begin position="351"/>
        <end position="374"/>
    </location>
</feature>
<gene>
    <name evidence="3" type="ORF">AYL99_07843</name>
</gene>
<sequence length="590" mass="62242">MLLPSGYWATVSQTSPDTLLRREPQDPKAPPGQQENKNGPPGPQGNQNGPPPGPGAAGEPQNLNVPGLQANNNGPPGPEGNQFVPPSPRPPGVTEEPGTSISQAPPIEATTQGLTTSQGSLSVFSSSAAPGTTTTTDDTSFLTTSTPSSDLGSTSLSTSVASTRLTYSLSSSSAFDLTTYFLSLSGYVSQTSLASDTLSLAGSGSQSTISTQSISVTSIPGKITSQSSIYHTTSATAIQTPWGYQNGTLASKSAGTLSQGQRAAIAVGTLVGVALILALLYWLFRQRQRREPPDPNSSRDQPLNVLPDPPTTEARMSDVPEWNHEDTFARPFTIARARQSLPRSLRFLRTNPLSMNPVTPPASRPRTPSPPKSFAASLFRRRSAASTLHSISTRTAEDQTVVMRGPHALRPLVIPAVRLLPAVALSAQLTEGSDSAPDSPDSLAVPSRTLSRSTSQQRSQSHPGTSSADRDPRSARAILDRTKTRLFPSKALSRRHATGTSDSKRPRGPVKDLPPSVPLLPVFAQRLLAASPTAQKREMTLKAPNWSPQIPRHTRNANTDANSGDEDKPPPPPPKSPRMLSAAVGPNANA</sequence>
<feature type="region of interest" description="Disordered" evidence="1">
    <location>
        <begin position="536"/>
        <end position="590"/>
    </location>
</feature>
<dbReference type="GeneID" id="30012011"/>
<feature type="region of interest" description="Disordered" evidence="1">
    <location>
        <begin position="290"/>
        <end position="322"/>
    </location>
</feature>
<dbReference type="AlphaFoldDB" id="A0A178ZHT6"/>
<name>A0A178ZHT6_9EURO</name>
<keyword evidence="4" id="KW-1185">Reference proteome</keyword>
<reference evidence="3 4" key="1">
    <citation type="submission" date="2016-04" db="EMBL/GenBank/DDBJ databases">
        <title>Draft genome of Fonsecaea erecta CBS 125763.</title>
        <authorList>
            <person name="Weiss V.A."/>
            <person name="Vicente V.A."/>
            <person name="Raittz R.T."/>
            <person name="Moreno L.F."/>
            <person name="De Souza E.M."/>
            <person name="Pedrosa F.O."/>
            <person name="Steffens M.B."/>
            <person name="Faoro H."/>
            <person name="Tadra-Sfeir M.Z."/>
            <person name="Najafzadeh M.J."/>
            <person name="Felipe M.S."/>
            <person name="Teixeira M."/>
            <person name="Sun J."/>
            <person name="Xi L."/>
            <person name="Gomes R."/>
            <person name="De Azevedo C.M."/>
            <person name="Salgado C.G."/>
            <person name="Da Silva M.B."/>
            <person name="Nascimento M.F."/>
            <person name="Queiroz-Telles F."/>
            <person name="Attili D.S."/>
            <person name="Gorbushina A."/>
        </authorList>
    </citation>
    <scope>NUCLEOTIDE SEQUENCE [LARGE SCALE GENOMIC DNA]</scope>
    <source>
        <strain evidence="3 4">CBS 125763</strain>
    </source>
</reference>
<comment type="caution">
    <text evidence="3">The sequence shown here is derived from an EMBL/GenBank/DDBJ whole genome shotgun (WGS) entry which is preliminary data.</text>
</comment>
<organism evidence="3 4">
    <name type="scientific">Fonsecaea erecta</name>
    <dbReference type="NCBI Taxonomy" id="1367422"/>
    <lineage>
        <taxon>Eukaryota</taxon>
        <taxon>Fungi</taxon>
        <taxon>Dikarya</taxon>
        <taxon>Ascomycota</taxon>
        <taxon>Pezizomycotina</taxon>
        <taxon>Eurotiomycetes</taxon>
        <taxon>Chaetothyriomycetidae</taxon>
        <taxon>Chaetothyriales</taxon>
        <taxon>Herpotrichiellaceae</taxon>
        <taxon>Fonsecaea</taxon>
    </lineage>
</organism>
<evidence type="ECO:0000313" key="4">
    <source>
        <dbReference type="Proteomes" id="UP000078343"/>
    </source>
</evidence>
<protein>
    <recommendedName>
        <fullName evidence="5">Transmembrane protein</fullName>
    </recommendedName>
</protein>
<dbReference type="OrthoDB" id="3557873at2759"/>
<feature type="compositionally biased region" description="Low complexity" evidence="1">
    <location>
        <begin position="31"/>
        <end position="48"/>
    </location>
</feature>